<feature type="compositionally biased region" description="Polar residues" evidence="1">
    <location>
        <begin position="94"/>
        <end position="104"/>
    </location>
</feature>
<evidence type="ECO:0000313" key="2">
    <source>
        <dbReference type="EMBL" id="KAF0309432.1"/>
    </source>
</evidence>
<dbReference type="AlphaFoldDB" id="A0A6A4X532"/>
<dbReference type="OrthoDB" id="8196042at2759"/>
<feature type="compositionally biased region" description="Basic and acidic residues" evidence="1">
    <location>
        <begin position="145"/>
        <end position="158"/>
    </location>
</feature>
<keyword evidence="3" id="KW-1185">Reference proteome</keyword>
<feature type="region of interest" description="Disordered" evidence="1">
    <location>
        <begin position="63"/>
        <end position="176"/>
    </location>
</feature>
<feature type="region of interest" description="Disordered" evidence="1">
    <location>
        <begin position="23"/>
        <end position="50"/>
    </location>
</feature>
<dbReference type="EMBL" id="VIIS01000403">
    <property type="protein sequence ID" value="KAF0309432.1"/>
    <property type="molecule type" value="Genomic_DNA"/>
</dbReference>
<feature type="compositionally biased region" description="Low complexity" evidence="1">
    <location>
        <begin position="63"/>
        <end position="74"/>
    </location>
</feature>
<reference evidence="2 3" key="1">
    <citation type="submission" date="2019-07" db="EMBL/GenBank/DDBJ databases">
        <title>Draft genome assembly of a fouling barnacle, Amphibalanus amphitrite (Darwin, 1854): The first reference genome for Thecostraca.</title>
        <authorList>
            <person name="Kim W."/>
        </authorList>
    </citation>
    <scope>NUCLEOTIDE SEQUENCE [LARGE SCALE GENOMIC DNA]</scope>
    <source>
        <strain evidence="2">SNU_AA5</strain>
        <tissue evidence="2">Soma without cirri and trophi</tissue>
    </source>
</reference>
<evidence type="ECO:0000256" key="1">
    <source>
        <dbReference type="SAM" id="MobiDB-lite"/>
    </source>
</evidence>
<dbReference type="Proteomes" id="UP000440578">
    <property type="component" value="Unassembled WGS sequence"/>
</dbReference>
<name>A0A6A4X532_AMPAM</name>
<sequence length="187" mass="19778">MCQEGDYGSGPSTSAVAADFYGSLSSGSERQSAPADALGRPGEHSKLLEMLTSEGAAAAAAAVAAAAAAPGPAGLRHPAVTPSSKSGRQRSIGCRQQQRQTPATDESKPRLPLLVGRTDDVQHPAHPFYGQQRHPFRHQPYPRPPGERTERQGKRTTERFPGSSSGHEGVVGGWQDTQIVMKLQTVC</sequence>
<proteinExistence type="predicted"/>
<organism evidence="2 3">
    <name type="scientific">Amphibalanus amphitrite</name>
    <name type="common">Striped barnacle</name>
    <name type="synonym">Balanus amphitrite</name>
    <dbReference type="NCBI Taxonomy" id="1232801"/>
    <lineage>
        <taxon>Eukaryota</taxon>
        <taxon>Metazoa</taxon>
        <taxon>Ecdysozoa</taxon>
        <taxon>Arthropoda</taxon>
        <taxon>Crustacea</taxon>
        <taxon>Multicrustacea</taxon>
        <taxon>Cirripedia</taxon>
        <taxon>Thoracica</taxon>
        <taxon>Thoracicalcarea</taxon>
        <taxon>Balanomorpha</taxon>
        <taxon>Balanoidea</taxon>
        <taxon>Balanidae</taxon>
        <taxon>Amphibalaninae</taxon>
        <taxon>Amphibalanus</taxon>
    </lineage>
</organism>
<comment type="caution">
    <text evidence="2">The sequence shown here is derived from an EMBL/GenBank/DDBJ whole genome shotgun (WGS) entry which is preliminary data.</text>
</comment>
<protein>
    <submittedName>
        <fullName evidence="2">Uncharacterized protein</fullName>
    </submittedName>
</protein>
<evidence type="ECO:0000313" key="3">
    <source>
        <dbReference type="Proteomes" id="UP000440578"/>
    </source>
</evidence>
<gene>
    <name evidence="2" type="ORF">FJT64_002070</name>
</gene>
<accession>A0A6A4X532</accession>